<dbReference type="PANTHER" id="PTHR17601:SF3">
    <property type="entry name" value="RAFTLIN"/>
    <property type="match status" value="1"/>
</dbReference>
<evidence type="ECO:0000256" key="5">
    <source>
        <dbReference type="ARBA" id="ARBA00023136"/>
    </source>
</evidence>
<organism evidence="8 9">
    <name type="scientific">Triplophysa tibetana</name>
    <dbReference type="NCBI Taxonomy" id="1572043"/>
    <lineage>
        <taxon>Eukaryota</taxon>
        <taxon>Metazoa</taxon>
        <taxon>Chordata</taxon>
        <taxon>Craniata</taxon>
        <taxon>Vertebrata</taxon>
        <taxon>Euteleostomi</taxon>
        <taxon>Actinopterygii</taxon>
        <taxon>Neopterygii</taxon>
        <taxon>Teleostei</taxon>
        <taxon>Ostariophysi</taxon>
        <taxon>Cypriniformes</taxon>
        <taxon>Nemacheilidae</taxon>
        <taxon>Triplophysa</taxon>
    </lineage>
</organism>
<dbReference type="Proteomes" id="UP000324632">
    <property type="component" value="Chromosome 24"/>
</dbReference>
<evidence type="ECO:0000256" key="2">
    <source>
        <dbReference type="ARBA" id="ARBA00006390"/>
    </source>
</evidence>
<sequence>MGCGLRKFRQTEDNSPGKIYSTLKRPQVETKSGVAHTYQHLDFLVGKHDGTSTLCLSSVRELPSQLQDLYQRGFILAAVHPFVHPCSPEPASIQRQLYRAVLIKISDRQTVEVTQSHIHSPPGALLDLGHTSSRLAWRKGQRAGEGRRTLSYRLPTLKRTTGSCHSTDLPVSVQGQTAGQCLTPLTSQMRSTLPGGRKEI</sequence>
<keyword evidence="6" id="KW-0564">Palmitate</keyword>
<evidence type="ECO:0000313" key="8">
    <source>
        <dbReference type="EMBL" id="KAA0702661.1"/>
    </source>
</evidence>
<comment type="caution">
    <text evidence="8">The sequence shown here is derived from an EMBL/GenBank/DDBJ whole genome shotgun (WGS) entry which is preliminary data.</text>
</comment>
<evidence type="ECO:0000256" key="4">
    <source>
        <dbReference type="ARBA" id="ARBA00022707"/>
    </source>
</evidence>
<evidence type="ECO:0000256" key="1">
    <source>
        <dbReference type="ARBA" id="ARBA00004193"/>
    </source>
</evidence>
<gene>
    <name evidence="8" type="ORF">E1301_Tti011253</name>
</gene>
<evidence type="ECO:0000256" key="6">
    <source>
        <dbReference type="ARBA" id="ARBA00023139"/>
    </source>
</evidence>
<keyword evidence="7" id="KW-0449">Lipoprotein</keyword>
<evidence type="ECO:0000256" key="3">
    <source>
        <dbReference type="ARBA" id="ARBA00022475"/>
    </source>
</evidence>
<keyword evidence="5" id="KW-0472">Membrane</keyword>
<reference evidence="8 9" key="1">
    <citation type="journal article" date="2019" name="Mol. Ecol. Resour.">
        <title>Chromosome-level genome assembly of Triplophysa tibetana, a fish adapted to the harsh high-altitude environment of the Tibetan Plateau.</title>
        <authorList>
            <person name="Yang X."/>
            <person name="Liu H."/>
            <person name="Ma Z."/>
            <person name="Zou Y."/>
            <person name="Zou M."/>
            <person name="Mao Y."/>
            <person name="Li X."/>
            <person name="Wang H."/>
            <person name="Chen T."/>
            <person name="Wang W."/>
            <person name="Yang R."/>
        </authorList>
    </citation>
    <scope>NUCLEOTIDE SEQUENCE [LARGE SCALE GENOMIC DNA]</scope>
    <source>
        <strain evidence="8">TTIB1903HZAU</strain>
        <tissue evidence="8">Muscle</tissue>
    </source>
</reference>
<comment type="subcellular location">
    <subcellularLocation>
        <location evidence="1">Cell membrane</location>
        <topology evidence="1">Lipid-anchor</topology>
    </subcellularLocation>
</comment>
<dbReference type="Pfam" id="PF15250">
    <property type="entry name" value="Raftlin"/>
    <property type="match status" value="1"/>
</dbReference>
<accession>A0A5A9N0U8</accession>
<keyword evidence="4" id="KW-0519">Myristate</keyword>
<dbReference type="PANTHER" id="PTHR17601">
    <property type="entry name" value="RAFTLIN-RELATED"/>
    <property type="match status" value="1"/>
</dbReference>
<keyword evidence="9" id="KW-1185">Reference proteome</keyword>
<evidence type="ECO:0000256" key="7">
    <source>
        <dbReference type="ARBA" id="ARBA00023288"/>
    </source>
</evidence>
<protein>
    <submittedName>
        <fullName evidence="8">Raftlin Raft-linking protein</fullName>
    </submittedName>
</protein>
<dbReference type="GO" id="GO:0005886">
    <property type="term" value="C:plasma membrane"/>
    <property type="evidence" value="ECO:0007669"/>
    <property type="project" value="UniProtKB-SubCell"/>
</dbReference>
<evidence type="ECO:0000313" key="9">
    <source>
        <dbReference type="Proteomes" id="UP000324632"/>
    </source>
</evidence>
<dbReference type="AlphaFoldDB" id="A0A5A9N0U8"/>
<dbReference type="InterPro" id="IPR028169">
    <property type="entry name" value="Raftlin"/>
</dbReference>
<dbReference type="EMBL" id="SOYY01000024">
    <property type="protein sequence ID" value="KAA0702661.1"/>
    <property type="molecule type" value="Genomic_DNA"/>
</dbReference>
<name>A0A5A9N0U8_9TELE</name>
<keyword evidence="3" id="KW-1003">Cell membrane</keyword>
<proteinExistence type="inferred from homology"/>
<comment type="similarity">
    <text evidence="2">Belongs to the raftlin family.</text>
</comment>